<comment type="catalytic activity">
    <reaction evidence="5">
        <text>an anthocyanidin 3-O-beta-D-glucoside + UDP-alpha-D-glucose = an anthocyanidin 3,5-di-O-beta-D-glucoside + UDP + 2 H(+)</text>
        <dbReference type="Rhea" id="RHEA:35423"/>
        <dbReference type="ChEBI" id="CHEBI:15378"/>
        <dbReference type="ChEBI" id="CHEBI:16307"/>
        <dbReference type="ChEBI" id="CHEBI:57503"/>
        <dbReference type="ChEBI" id="CHEBI:58223"/>
        <dbReference type="ChEBI" id="CHEBI:58885"/>
        <dbReference type="EC" id="2.4.1.298"/>
    </reaction>
</comment>
<gene>
    <name evidence="9" type="ORF">F511_37367</name>
</gene>
<evidence type="ECO:0000256" key="4">
    <source>
        <dbReference type="ARBA" id="ARBA00022729"/>
    </source>
</evidence>
<dbReference type="EC" id="2.4.1.-" evidence="8"/>
<dbReference type="PROSITE" id="PS00375">
    <property type="entry name" value="UDPGT"/>
    <property type="match status" value="1"/>
</dbReference>
<dbReference type="AlphaFoldDB" id="A0A2Z7CWM2"/>
<evidence type="ECO:0000256" key="7">
    <source>
        <dbReference type="RuleBase" id="RU003718"/>
    </source>
</evidence>
<dbReference type="GO" id="GO:0102816">
    <property type="term" value="F:UDP-D-glucose:delphinidin 3-O-glucosyl-5-O-caffeoylglucoside -O-beta-D-glucosyltransferase activity"/>
    <property type="evidence" value="ECO:0007669"/>
    <property type="project" value="UniProtKB-EC"/>
</dbReference>
<accession>A0A2Z7CWM2</accession>
<evidence type="ECO:0000313" key="10">
    <source>
        <dbReference type="Proteomes" id="UP000250235"/>
    </source>
</evidence>
<dbReference type="SUPFAM" id="SSF53756">
    <property type="entry name" value="UDP-Glycosyltransferase/glycogen phosphorylase"/>
    <property type="match status" value="1"/>
</dbReference>
<dbReference type="EMBL" id="KQ991609">
    <property type="protein sequence ID" value="KZV51512.1"/>
    <property type="molecule type" value="Genomic_DNA"/>
</dbReference>
<sequence>MERRRKEGGGPHCLVLSFPLQGHINPMSQFSKRLKHAGIAKITLVTTKYFLKSVQNITDASFPVETISDGFDDGGAYDVAPGEAFRRCSEHGSRTLAELVEKLRSSGSPADCVIYDPFYPWVLDVARKFGLVTAMFFTQPNFVNCIYFNAYRGELKLPVMDDTIRILPGGLPVLDRSDLPSFIQDYESDPQVSEIMMVQFRNVELVDWVFVNTFHQLEQQATDWLSKSMAIRTIGPTIPSMFLDKRIPDDDRYGLSIFSPITDPCLRWLDEQPSGSVVYVSFGSFATPKVEQIQELALALKSLDRPFLWVVRASEESKLPINYKEEITRKKGLIVAWCPQLQVLEHAAVGCFVTHCGWNSTLEALSLGVPMVAMPQWSEQYTNAKFVEDVWRMGIRAKKDDSGLVGRAEIARCVKHVTEGETGEEMRSNALKWKDLARKAVDEGGSSDQNIQEFVSSLKMKFC</sequence>
<evidence type="ECO:0000256" key="3">
    <source>
        <dbReference type="ARBA" id="ARBA00022679"/>
    </source>
</evidence>
<keyword evidence="7" id="KW-0328">Glycosyltransferase</keyword>
<comment type="function">
    <text evidence="6">Catalyzes the glucosylation at the O-5 position of anthocyanidin 3-glucosides to form anthocyanidin 3,5-di-O-glucosides using UDP-glucose as sugar donor. Anthocyanidin 3,5-di-O-glucosides are molecules that are responsible for pigmentation. Also acts on anthocyanidin 3-O-(6-O-malonylglucoside). Much less active with hydroxycinnamoylglucose derivatives. No activity in the absence of the 3-O-glucoside group.</text>
</comment>
<proteinExistence type="inferred from homology"/>
<dbReference type="Proteomes" id="UP000250235">
    <property type="component" value="Unassembled WGS sequence"/>
</dbReference>
<dbReference type="FunFam" id="3.40.50.2000:FF:000019">
    <property type="entry name" value="Glycosyltransferase"/>
    <property type="match status" value="1"/>
</dbReference>
<dbReference type="PANTHER" id="PTHR11926:SF1553">
    <property type="entry name" value="GLYCOSYLTRANSFERASE"/>
    <property type="match status" value="1"/>
</dbReference>
<evidence type="ECO:0000256" key="8">
    <source>
        <dbReference type="RuleBase" id="RU362057"/>
    </source>
</evidence>
<dbReference type="InterPro" id="IPR002213">
    <property type="entry name" value="UDP_glucos_trans"/>
</dbReference>
<name>A0A2Z7CWM2_9LAMI</name>
<dbReference type="InterPro" id="IPR035595">
    <property type="entry name" value="UDP_glycos_trans_CS"/>
</dbReference>
<keyword evidence="3 7" id="KW-0808">Transferase</keyword>
<protein>
    <recommendedName>
        <fullName evidence="8">Glycosyltransferase</fullName>
        <ecNumber evidence="8">2.4.1.-</ecNumber>
    </recommendedName>
</protein>
<reference evidence="9 10" key="1">
    <citation type="journal article" date="2015" name="Proc. Natl. Acad. Sci. U.S.A.">
        <title>The resurrection genome of Boea hygrometrica: A blueprint for survival of dehydration.</title>
        <authorList>
            <person name="Xiao L."/>
            <person name="Yang G."/>
            <person name="Zhang L."/>
            <person name="Yang X."/>
            <person name="Zhao S."/>
            <person name="Ji Z."/>
            <person name="Zhou Q."/>
            <person name="Hu M."/>
            <person name="Wang Y."/>
            <person name="Chen M."/>
            <person name="Xu Y."/>
            <person name="Jin H."/>
            <person name="Xiao X."/>
            <person name="Hu G."/>
            <person name="Bao F."/>
            <person name="Hu Y."/>
            <person name="Wan P."/>
            <person name="Li L."/>
            <person name="Deng X."/>
            <person name="Kuang T."/>
            <person name="Xiang C."/>
            <person name="Zhu J.K."/>
            <person name="Oliver M.J."/>
            <person name="He Y."/>
        </authorList>
    </citation>
    <scope>NUCLEOTIDE SEQUENCE [LARGE SCALE GENOMIC DNA]</scope>
    <source>
        <strain evidence="10">cv. XS01</strain>
    </source>
</reference>
<dbReference type="PANTHER" id="PTHR11926">
    <property type="entry name" value="GLUCOSYL/GLUCURONOSYL TRANSFERASES"/>
    <property type="match status" value="1"/>
</dbReference>
<dbReference type="Pfam" id="PF00201">
    <property type="entry name" value="UDPGT"/>
    <property type="match status" value="1"/>
</dbReference>
<evidence type="ECO:0000313" key="9">
    <source>
        <dbReference type="EMBL" id="KZV51512.1"/>
    </source>
</evidence>
<evidence type="ECO:0000256" key="1">
    <source>
        <dbReference type="ARBA" id="ARBA00004935"/>
    </source>
</evidence>
<comment type="similarity">
    <text evidence="2 7">Belongs to the UDP-glycosyltransferase family.</text>
</comment>
<dbReference type="Gene3D" id="3.40.50.2000">
    <property type="entry name" value="Glycogen Phosphorylase B"/>
    <property type="match status" value="2"/>
</dbReference>
<keyword evidence="4" id="KW-0732">Signal</keyword>
<evidence type="ECO:0000256" key="5">
    <source>
        <dbReference type="ARBA" id="ARBA00050360"/>
    </source>
</evidence>
<keyword evidence="10" id="KW-1185">Reference proteome</keyword>
<dbReference type="GO" id="GO:0080044">
    <property type="term" value="F:quercetin 7-O-glucosyltransferase activity"/>
    <property type="evidence" value="ECO:0007669"/>
    <property type="project" value="TreeGrafter"/>
</dbReference>
<dbReference type="GO" id="GO:0080043">
    <property type="term" value="F:quercetin 3-O-glucosyltransferase activity"/>
    <property type="evidence" value="ECO:0007669"/>
    <property type="project" value="TreeGrafter"/>
</dbReference>
<comment type="pathway">
    <text evidence="1">Pigment biosynthesis; anthocyanin biosynthesis.</text>
</comment>
<evidence type="ECO:0000256" key="6">
    <source>
        <dbReference type="ARBA" id="ARBA00056922"/>
    </source>
</evidence>
<dbReference type="CDD" id="cd03784">
    <property type="entry name" value="GT1_Gtf-like"/>
    <property type="match status" value="1"/>
</dbReference>
<organism evidence="9 10">
    <name type="scientific">Dorcoceras hygrometricum</name>
    <dbReference type="NCBI Taxonomy" id="472368"/>
    <lineage>
        <taxon>Eukaryota</taxon>
        <taxon>Viridiplantae</taxon>
        <taxon>Streptophyta</taxon>
        <taxon>Embryophyta</taxon>
        <taxon>Tracheophyta</taxon>
        <taxon>Spermatophyta</taxon>
        <taxon>Magnoliopsida</taxon>
        <taxon>eudicotyledons</taxon>
        <taxon>Gunneridae</taxon>
        <taxon>Pentapetalae</taxon>
        <taxon>asterids</taxon>
        <taxon>lamiids</taxon>
        <taxon>Lamiales</taxon>
        <taxon>Gesneriaceae</taxon>
        <taxon>Didymocarpoideae</taxon>
        <taxon>Trichosporeae</taxon>
        <taxon>Loxocarpinae</taxon>
        <taxon>Dorcoceras</taxon>
    </lineage>
</organism>
<dbReference type="OrthoDB" id="5835829at2759"/>
<evidence type="ECO:0000256" key="2">
    <source>
        <dbReference type="ARBA" id="ARBA00009995"/>
    </source>
</evidence>